<reference evidence="3" key="1">
    <citation type="submission" date="2020-05" db="EMBL/GenBank/DDBJ databases">
        <title>Frigoriglobus tundricola gen. nov., sp. nov., a psychrotolerant cellulolytic planctomycete of the family Gemmataceae with two divergent copies of 16S rRNA gene.</title>
        <authorList>
            <person name="Kulichevskaya I.S."/>
            <person name="Ivanova A.A."/>
            <person name="Naumoff D.G."/>
            <person name="Beletsky A.V."/>
            <person name="Rijpstra W.I.C."/>
            <person name="Sinninghe Damste J.S."/>
            <person name="Mardanov A.V."/>
            <person name="Ravin N.V."/>
            <person name="Dedysh S.N."/>
        </authorList>
    </citation>
    <scope>NUCLEOTIDE SEQUENCE [LARGE SCALE GENOMIC DNA]</scope>
    <source>
        <strain evidence="3">PL17</strain>
    </source>
</reference>
<dbReference type="AlphaFoldDB" id="A0A6M5YSU2"/>
<gene>
    <name evidence="2" type="ORF">FTUN_4690</name>
</gene>
<organism evidence="2 3">
    <name type="scientific">Frigoriglobus tundricola</name>
    <dbReference type="NCBI Taxonomy" id="2774151"/>
    <lineage>
        <taxon>Bacteria</taxon>
        <taxon>Pseudomonadati</taxon>
        <taxon>Planctomycetota</taxon>
        <taxon>Planctomycetia</taxon>
        <taxon>Gemmatales</taxon>
        <taxon>Gemmataceae</taxon>
        <taxon>Frigoriglobus</taxon>
    </lineage>
</organism>
<keyword evidence="3" id="KW-1185">Reference proteome</keyword>
<dbReference type="Proteomes" id="UP000503447">
    <property type="component" value="Chromosome"/>
</dbReference>
<evidence type="ECO:0000313" key="2">
    <source>
        <dbReference type="EMBL" id="QJW97125.1"/>
    </source>
</evidence>
<feature type="region of interest" description="Disordered" evidence="1">
    <location>
        <begin position="429"/>
        <end position="482"/>
    </location>
</feature>
<feature type="compositionally biased region" description="Polar residues" evidence="1">
    <location>
        <begin position="431"/>
        <end position="449"/>
    </location>
</feature>
<feature type="region of interest" description="Disordered" evidence="1">
    <location>
        <begin position="164"/>
        <end position="195"/>
    </location>
</feature>
<accession>A0A6M5YSU2</accession>
<dbReference type="KEGG" id="ftj:FTUN_4690"/>
<dbReference type="EMBL" id="CP053452">
    <property type="protein sequence ID" value="QJW97125.1"/>
    <property type="molecule type" value="Genomic_DNA"/>
</dbReference>
<sequence length="482" mass="51752">MKWNAVYGAVGSPIPTQKWPCGIVRSPGWANRERVSSDQRTGHVRTRSSINWYSDVSNTADCFTQSPKVLSDTVTPARPIRATWRCSGRWSRNFPTRTSANKPGPHSPLSIGPTVLGVAVRIRSSARTVGGHCWHAYVLRIVRRTKYGVGSQSSCSVWVWPMHTRSPPQPEQRRSSGVRSRTVSRRSRCAGSGERPWSWRRFAGPSPGTFGGFGVRSDRRPNRCVVARSNFAFKAATSARRSSMVRWNCSAWRWSCVRRSAFSAWRARTIPWRVSTSVGSGASESMPKDGSGRAGAQVGFGRFRATITGETFGRRVVDAVEDHGELGGGEFEFAVGRGGEVVPPALESLAPQAEPVAGPVQGLEPVGRAIGENEQMPAQGIGLKRGLDVAVQAVEPEAQIDGPAVPELGGGWNAQHGRPSTACTRAAMTSGRASTGNRRTVPDGNTTSIGGPAGDGVRRMGTSVGVTGTGDGAWSARVRRHT</sequence>
<evidence type="ECO:0000313" key="3">
    <source>
        <dbReference type="Proteomes" id="UP000503447"/>
    </source>
</evidence>
<protein>
    <submittedName>
        <fullName evidence="2">Uncharacterized protein</fullName>
    </submittedName>
</protein>
<evidence type="ECO:0000256" key="1">
    <source>
        <dbReference type="SAM" id="MobiDB-lite"/>
    </source>
</evidence>
<proteinExistence type="predicted"/>
<name>A0A6M5YSU2_9BACT</name>